<dbReference type="Proteomes" id="UP000824007">
    <property type="component" value="Unassembled WGS sequence"/>
</dbReference>
<feature type="domain" description="4Fe4S-binding SPASM" evidence="1">
    <location>
        <begin position="270"/>
        <end position="330"/>
    </location>
</feature>
<gene>
    <name evidence="2" type="ORF">H9831_00750</name>
</gene>
<dbReference type="PANTHER" id="PTHR11228:SF7">
    <property type="entry name" value="PQQA PEPTIDE CYCLASE"/>
    <property type="match status" value="1"/>
</dbReference>
<dbReference type="AlphaFoldDB" id="A0A9D1YLW7"/>
<name>A0A9D1YLW7_9FIRM</name>
<dbReference type="EMBL" id="DXDD01000007">
    <property type="protein sequence ID" value="HIY59205.1"/>
    <property type="molecule type" value="Genomic_DNA"/>
</dbReference>
<dbReference type="InterPro" id="IPR023885">
    <property type="entry name" value="4Fe4S-binding_SPASM_dom"/>
</dbReference>
<dbReference type="PANTHER" id="PTHR11228">
    <property type="entry name" value="RADICAL SAM DOMAIN PROTEIN"/>
    <property type="match status" value="1"/>
</dbReference>
<dbReference type="SUPFAM" id="SSF102114">
    <property type="entry name" value="Radical SAM enzymes"/>
    <property type="match status" value="1"/>
</dbReference>
<evidence type="ECO:0000313" key="3">
    <source>
        <dbReference type="Proteomes" id="UP000824007"/>
    </source>
</evidence>
<organism evidence="2 3">
    <name type="scientific">Candidatus Eisenbergiella pullistercoris</name>
    <dbReference type="NCBI Taxonomy" id="2838555"/>
    <lineage>
        <taxon>Bacteria</taxon>
        <taxon>Bacillati</taxon>
        <taxon>Bacillota</taxon>
        <taxon>Clostridia</taxon>
        <taxon>Lachnospirales</taxon>
        <taxon>Lachnospiraceae</taxon>
        <taxon>Eisenbergiella</taxon>
    </lineage>
</organism>
<proteinExistence type="predicted"/>
<comment type="caution">
    <text evidence="2">The sequence shown here is derived from an EMBL/GenBank/DDBJ whole genome shotgun (WGS) entry which is preliminary data.</text>
</comment>
<accession>A0A9D1YLW7</accession>
<evidence type="ECO:0000259" key="1">
    <source>
        <dbReference type="Pfam" id="PF13186"/>
    </source>
</evidence>
<dbReference type="InterPro" id="IPR013785">
    <property type="entry name" value="Aldolase_TIM"/>
</dbReference>
<reference evidence="2" key="2">
    <citation type="submission" date="2021-04" db="EMBL/GenBank/DDBJ databases">
        <authorList>
            <person name="Gilroy R."/>
        </authorList>
    </citation>
    <scope>NUCLEOTIDE SEQUENCE</scope>
    <source>
        <strain evidence="2">ChiSxjej3B15-24422</strain>
    </source>
</reference>
<dbReference type="Pfam" id="PF13186">
    <property type="entry name" value="SPASM"/>
    <property type="match status" value="1"/>
</dbReference>
<dbReference type="Gene3D" id="3.20.20.70">
    <property type="entry name" value="Aldolase class I"/>
    <property type="match status" value="1"/>
</dbReference>
<dbReference type="NCBIfam" id="TIGR04085">
    <property type="entry name" value="rSAM_more_4Fe4S"/>
    <property type="match status" value="1"/>
</dbReference>
<dbReference type="InterPro" id="IPR058240">
    <property type="entry name" value="rSAM_sf"/>
</dbReference>
<evidence type="ECO:0000313" key="2">
    <source>
        <dbReference type="EMBL" id="HIY59205.1"/>
    </source>
</evidence>
<dbReference type="InterPro" id="IPR050377">
    <property type="entry name" value="Radical_SAM_PqqE_MftC-like"/>
</dbReference>
<protein>
    <submittedName>
        <fullName evidence="2">SPASM domain-containing protein</fullName>
    </submittedName>
</protein>
<sequence>MKIRRDRDFISLFDEKTGFYMRSGVLENGKDTGRDPFMAEFPELLDVGIMGHCRHGRSGLCLQAGVECYQDGLHSRKENMALDDFREIVRQCRKRTWQFALGGCGDPDQHEHFGEILRISREAGIVPNFTTSGLGMTKKTAELCRRTCGAVAVSWYRSGYTRNALKLLMEAGVKTNIHYVLSRDSVEEALDRLQNHGFPQGVNAVIFLLHKPVGLGTAEKVIPEDFGPFRELVRLTGEKRFDWKIGFDSCSVPAFLRDGAGIDPSCLDTCEGARWSAYISPDMKMMPCSFDNQELRWAVDLRTHSMKEAWRSAEFEAFREHFRRSCPDCDIREGCMGGCPIRPEIVLCGRRRKKAEGAAV</sequence>
<reference evidence="2" key="1">
    <citation type="journal article" date="2021" name="PeerJ">
        <title>Extensive microbial diversity within the chicken gut microbiome revealed by metagenomics and culture.</title>
        <authorList>
            <person name="Gilroy R."/>
            <person name="Ravi A."/>
            <person name="Getino M."/>
            <person name="Pursley I."/>
            <person name="Horton D.L."/>
            <person name="Alikhan N.F."/>
            <person name="Baker D."/>
            <person name="Gharbi K."/>
            <person name="Hall N."/>
            <person name="Watson M."/>
            <person name="Adriaenssens E.M."/>
            <person name="Foster-Nyarko E."/>
            <person name="Jarju S."/>
            <person name="Secka A."/>
            <person name="Antonio M."/>
            <person name="Oren A."/>
            <person name="Chaudhuri R.R."/>
            <person name="La Ragione R."/>
            <person name="Hildebrand F."/>
            <person name="Pallen M.J."/>
        </authorList>
    </citation>
    <scope>NUCLEOTIDE SEQUENCE</scope>
    <source>
        <strain evidence="2">ChiSxjej3B15-24422</strain>
    </source>
</reference>